<evidence type="ECO:0000256" key="11">
    <source>
        <dbReference type="ARBA" id="ARBA00038492"/>
    </source>
</evidence>
<dbReference type="PRINTS" id="PR00248">
    <property type="entry name" value="GPCRMGR"/>
</dbReference>
<keyword evidence="5 12" id="KW-1133">Transmembrane helix</keyword>
<dbReference type="GeneTree" id="ENSGT00940000158416"/>
<dbReference type="PRINTS" id="PR00592">
    <property type="entry name" value="CASENSINGR"/>
</dbReference>
<dbReference type="InterPro" id="IPR001828">
    <property type="entry name" value="ANF_lig-bd_rcpt"/>
</dbReference>
<keyword evidence="3 12" id="KW-0812">Transmembrane</keyword>
<keyword evidence="7 12" id="KW-0472">Membrane</keyword>
<feature type="transmembrane region" description="Helical" evidence="12">
    <location>
        <begin position="708"/>
        <end position="727"/>
    </location>
</feature>
<feature type="transmembrane region" description="Helical" evidence="12">
    <location>
        <begin position="516"/>
        <end position="542"/>
    </location>
</feature>
<dbReference type="InterPro" id="IPR028082">
    <property type="entry name" value="Peripla_BP_I"/>
</dbReference>
<keyword evidence="6" id="KW-0297">G-protein coupled receptor</keyword>
<evidence type="ECO:0000256" key="1">
    <source>
        <dbReference type="ARBA" id="ARBA00004651"/>
    </source>
</evidence>
<name>A0A803TK14_ANOCA</name>
<keyword evidence="8" id="KW-0675">Receptor</keyword>
<feature type="transmembrane region" description="Helical" evidence="12">
    <location>
        <begin position="554"/>
        <end position="574"/>
    </location>
</feature>
<dbReference type="SUPFAM" id="SSF53822">
    <property type="entry name" value="Periplasmic binding protein-like I"/>
    <property type="match status" value="1"/>
</dbReference>
<feature type="signal peptide" evidence="13">
    <location>
        <begin position="1"/>
        <end position="22"/>
    </location>
</feature>
<keyword evidence="9" id="KW-0325">Glycoprotein</keyword>
<evidence type="ECO:0000256" key="7">
    <source>
        <dbReference type="ARBA" id="ARBA00023136"/>
    </source>
</evidence>
<evidence type="ECO:0000256" key="10">
    <source>
        <dbReference type="ARBA" id="ARBA00023224"/>
    </source>
</evidence>
<feature type="transmembrane region" description="Helical" evidence="12">
    <location>
        <begin position="586"/>
        <end position="602"/>
    </location>
</feature>
<evidence type="ECO:0000256" key="5">
    <source>
        <dbReference type="ARBA" id="ARBA00022989"/>
    </source>
</evidence>
<evidence type="ECO:0000313" key="15">
    <source>
        <dbReference type="Ensembl" id="ENSACAP00000035554.1"/>
    </source>
</evidence>
<dbReference type="Pfam" id="PF01094">
    <property type="entry name" value="ANF_receptor"/>
    <property type="match status" value="1"/>
</dbReference>
<dbReference type="GO" id="GO:0005886">
    <property type="term" value="C:plasma membrane"/>
    <property type="evidence" value="ECO:0000318"/>
    <property type="project" value="GO_Central"/>
</dbReference>
<accession>A0A803TK14</accession>
<keyword evidence="16" id="KW-1185">Reference proteome</keyword>
<keyword evidence="2" id="KW-1003">Cell membrane</keyword>
<feature type="transmembrane region" description="Helical" evidence="12">
    <location>
        <begin position="733"/>
        <end position="755"/>
    </location>
</feature>
<evidence type="ECO:0000256" key="12">
    <source>
        <dbReference type="SAM" id="Phobius"/>
    </source>
</evidence>
<organism evidence="15 16">
    <name type="scientific">Anolis carolinensis</name>
    <name type="common">Green anole</name>
    <name type="synonym">American chameleon</name>
    <dbReference type="NCBI Taxonomy" id="28377"/>
    <lineage>
        <taxon>Eukaryota</taxon>
        <taxon>Metazoa</taxon>
        <taxon>Chordata</taxon>
        <taxon>Craniata</taxon>
        <taxon>Vertebrata</taxon>
        <taxon>Euteleostomi</taxon>
        <taxon>Lepidosauria</taxon>
        <taxon>Squamata</taxon>
        <taxon>Bifurcata</taxon>
        <taxon>Unidentata</taxon>
        <taxon>Episquamata</taxon>
        <taxon>Toxicofera</taxon>
        <taxon>Iguania</taxon>
        <taxon>Dactyloidae</taxon>
        <taxon>Anolis</taxon>
    </lineage>
</organism>
<evidence type="ECO:0000256" key="13">
    <source>
        <dbReference type="SAM" id="SignalP"/>
    </source>
</evidence>
<dbReference type="InterPro" id="IPR000068">
    <property type="entry name" value="GPCR_3_Ca_sens_rcpt-rel"/>
</dbReference>
<sequence length="791" mass="88810">LYSICPSQFLMALFCPIPLCFSFYSPGYQQQLAMRFAIDEINNSTALLPGITLGYEIHDTCNDELVTTKLAISFLSEDPSSSLAMQCNYANYKPRVVAVVGPNVSGLSMLVAQILDFLSIPEISAGSSSIKLSDKQLYPSFFRTIPSDQNQADAMVQLLNYFNWNWVAALVTDNEYGHQVLEVFVQLALSKDMCVAYEAIFPRGQDEIQRKQELVKIANQLEVSRINATVIFSHSGEAEELLQVVAGRGITGKVWIASECWSTSSAIALIPNLNKIGTVLGMAVESGEMPGFQEYIQKVLANTELDQKSPNVLEACPECSYLSLANFSKFFEVFNTYKAIYAIAHALHQLLNCSTTHKTCDADRDIYPWQLLEELPKVNFTIESQPVHFSKTGDPPAGYDLLFWDWILPNNHTFAVVGRYDASTHKLNINESKIRWSTENGKAPVSRCTQGCKPAQKRWLRGEHNCCYQCEDCPAGYFQDTNKPDECTPCSKNEWSTARSTTCQPRAVEYLEITDLIAIIMMALTVLVFAQMVAVTGIFATYRGTPAMRYVRGFPLQSILFSTTCFCVSFPFFVMKPTKEICKVRQPLFFGSFTLILATLLGKTLQSVGLDQILRRPWVRNHLMVLCIVVNAALQGLLCLFWYYWEPPVLEENTDIERTILLQCHDSKFPGFGILLAHDYCLAVICFACSLVGYNTEKKKDNVAAKSINFAMLLILIIWIIFVPTYSTTKGKFVALFQVFAGLASIFAIFGSYYYPVCYVMLFAPHLNTDNHFCLSQDLPVDKEPSARDSK</sequence>
<dbReference type="InterPro" id="IPR017978">
    <property type="entry name" value="GPCR_3_C"/>
</dbReference>
<dbReference type="GO" id="GO:0004930">
    <property type="term" value="F:G protein-coupled receptor activity"/>
    <property type="evidence" value="ECO:0000318"/>
    <property type="project" value="GO_Central"/>
</dbReference>
<evidence type="ECO:0000256" key="8">
    <source>
        <dbReference type="ARBA" id="ARBA00023170"/>
    </source>
</evidence>
<reference evidence="15" key="2">
    <citation type="submission" date="2025-08" db="UniProtKB">
        <authorList>
            <consortium name="Ensembl"/>
        </authorList>
    </citation>
    <scope>IDENTIFICATION</scope>
</reference>
<protein>
    <recommendedName>
        <fullName evidence="14">G-protein coupled receptors family 3 profile domain-containing protein</fullName>
    </recommendedName>
</protein>
<dbReference type="CDD" id="cd13953">
    <property type="entry name" value="7tm_classC_mGluR-like"/>
    <property type="match status" value="1"/>
</dbReference>
<dbReference type="PANTHER" id="PTHR24061">
    <property type="entry name" value="CALCIUM-SENSING RECEPTOR-RELATED"/>
    <property type="match status" value="1"/>
</dbReference>
<dbReference type="Gene3D" id="2.10.50.30">
    <property type="entry name" value="GPCR, family 3, nine cysteines domain"/>
    <property type="match status" value="1"/>
</dbReference>
<comment type="subcellular location">
    <subcellularLocation>
        <location evidence="1">Cell membrane</location>
        <topology evidence="1">Multi-pass membrane protein</topology>
    </subcellularLocation>
</comment>
<feature type="transmembrane region" description="Helical" evidence="12">
    <location>
        <begin position="675"/>
        <end position="696"/>
    </location>
</feature>
<dbReference type="InterPro" id="IPR000337">
    <property type="entry name" value="GPCR_3"/>
</dbReference>
<keyword evidence="4 13" id="KW-0732">Signal</keyword>
<dbReference type="AlphaFoldDB" id="A0A803TK14"/>
<dbReference type="Proteomes" id="UP000001646">
    <property type="component" value="Unplaced"/>
</dbReference>
<dbReference type="Gene3D" id="3.40.50.2300">
    <property type="match status" value="2"/>
</dbReference>
<dbReference type="InterPro" id="IPR038550">
    <property type="entry name" value="GPCR_3_9-Cys_sf"/>
</dbReference>
<reference evidence="15" key="3">
    <citation type="submission" date="2025-09" db="UniProtKB">
        <authorList>
            <consortium name="Ensembl"/>
        </authorList>
    </citation>
    <scope>IDENTIFICATION</scope>
</reference>
<evidence type="ECO:0000259" key="14">
    <source>
        <dbReference type="PROSITE" id="PS50259"/>
    </source>
</evidence>
<feature type="domain" description="G-protein coupled receptors family 3 profile" evidence="14">
    <location>
        <begin position="517"/>
        <end position="777"/>
    </location>
</feature>
<evidence type="ECO:0000256" key="9">
    <source>
        <dbReference type="ARBA" id="ARBA00023180"/>
    </source>
</evidence>
<feature type="transmembrane region" description="Helical" evidence="12">
    <location>
        <begin position="623"/>
        <end position="645"/>
    </location>
</feature>
<evidence type="ECO:0000256" key="6">
    <source>
        <dbReference type="ARBA" id="ARBA00023040"/>
    </source>
</evidence>
<proteinExistence type="inferred from homology"/>
<evidence type="ECO:0000256" key="3">
    <source>
        <dbReference type="ARBA" id="ARBA00022692"/>
    </source>
</evidence>
<feature type="chain" id="PRO_5032379906" description="G-protein coupled receptors family 3 profile domain-containing protein" evidence="13">
    <location>
        <begin position="23"/>
        <end position="791"/>
    </location>
</feature>
<keyword evidence="10" id="KW-0807">Transducer</keyword>
<evidence type="ECO:0000256" key="4">
    <source>
        <dbReference type="ARBA" id="ARBA00022729"/>
    </source>
</evidence>
<comment type="similarity">
    <text evidence="11">Belongs to the G-protein coupled receptor 3 family. TAS1R subfamily.</text>
</comment>
<dbReference type="InterPro" id="IPR011500">
    <property type="entry name" value="GPCR_3_9-Cys_dom"/>
</dbReference>
<dbReference type="GO" id="GO:0050917">
    <property type="term" value="P:sensory perception of umami taste"/>
    <property type="evidence" value="ECO:0000318"/>
    <property type="project" value="GO_Central"/>
</dbReference>
<dbReference type="PROSITE" id="PS50259">
    <property type="entry name" value="G_PROTEIN_RECEP_F3_4"/>
    <property type="match status" value="1"/>
</dbReference>
<dbReference type="FunFam" id="3.40.50.2300:FF:000016">
    <property type="entry name" value="Taste 1 receptor member 2"/>
    <property type="match status" value="1"/>
</dbReference>
<reference evidence="15" key="1">
    <citation type="submission" date="2009-12" db="EMBL/GenBank/DDBJ databases">
        <title>The Genome Sequence of Anolis carolinensis (Green Anole Lizard).</title>
        <authorList>
            <consortium name="The Genome Sequencing Platform"/>
            <person name="Di Palma F."/>
            <person name="Alfoldi J."/>
            <person name="Heiman D."/>
            <person name="Young S."/>
            <person name="Grabherr M."/>
            <person name="Johnson J."/>
            <person name="Lander E.S."/>
            <person name="Lindblad-Toh K."/>
        </authorList>
    </citation>
    <scope>NUCLEOTIDE SEQUENCE [LARGE SCALE GENOMIC DNA]</scope>
    <source>
        <strain evidence="15">JBL SC #1</strain>
    </source>
</reference>
<evidence type="ECO:0000256" key="2">
    <source>
        <dbReference type="ARBA" id="ARBA00022475"/>
    </source>
</evidence>
<dbReference type="FunFam" id="2.10.50.30:FF:000004">
    <property type="entry name" value="Taste receptor type 1 member 3-like protein"/>
    <property type="match status" value="1"/>
</dbReference>
<dbReference type="InParanoid" id="A0A803TK14"/>
<dbReference type="Pfam" id="PF00003">
    <property type="entry name" value="7tm_3"/>
    <property type="match status" value="1"/>
</dbReference>
<dbReference type="PANTHER" id="PTHR24061:SF3">
    <property type="entry name" value="TASTE RECEPTOR TYPE 1 MEMBER 1"/>
    <property type="match status" value="1"/>
</dbReference>
<dbReference type="Ensembl" id="ENSACAT00000041983.1">
    <property type="protein sequence ID" value="ENSACAP00000035554.1"/>
    <property type="gene ID" value="ENSACAG00000022407.2"/>
</dbReference>
<dbReference type="Pfam" id="PF07562">
    <property type="entry name" value="NCD3G"/>
    <property type="match status" value="1"/>
</dbReference>
<evidence type="ECO:0000313" key="16">
    <source>
        <dbReference type="Proteomes" id="UP000001646"/>
    </source>
</evidence>